<dbReference type="AlphaFoldDB" id="A0AAV3T9X9"/>
<dbReference type="EMBL" id="BAAADV010000004">
    <property type="protein sequence ID" value="GAA0674602.1"/>
    <property type="molecule type" value="Genomic_DNA"/>
</dbReference>
<proteinExistence type="predicted"/>
<dbReference type="RefSeq" id="WP_343774123.1">
    <property type="nucleotide sequence ID" value="NZ_BAAADV010000004.1"/>
</dbReference>
<dbReference type="Proteomes" id="UP001500420">
    <property type="component" value="Unassembled WGS sequence"/>
</dbReference>
<dbReference type="Pfam" id="PF24035">
    <property type="entry name" value="DUF7344"/>
    <property type="match status" value="1"/>
</dbReference>
<accession>A0AAV3T9X9</accession>
<name>A0AAV3T9X9_9EURY</name>
<gene>
    <name evidence="2" type="ORF">GCM10009020_22550</name>
</gene>
<feature type="domain" description="DUF7344" evidence="1">
    <location>
        <begin position="17"/>
        <end position="91"/>
    </location>
</feature>
<evidence type="ECO:0000313" key="2">
    <source>
        <dbReference type="EMBL" id="GAA0674602.1"/>
    </source>
</evidence>
<comment type="caution">
    <text evidence="2">The sequence shown here is derived from an EMBL/GenBank/DDBJ whole genome shotgun (WGS) entry which is preliminary data.</text>
</comment>
<evidence type="ECO:0000313" key="3">
    <source>
        <dbReference type="Proteomes" id="UP001500420"/>
    </source>
</evidence>
<protein>
    <recommendedName>
        <fullName evidence="1">DUF7344 domain-containing protein</fullName>
    </recommendedName>
</protein>
<keyword evidence="3" id="KW-1185">Reference proteome</keyword>
<organism evidence="2 3">
    <name type="scientific">Natronoarchaeum mannanilyticum</name>
    <dbReference type="NCBI Taxonomy" id="926360"/>
    <lineage>
        <taxon>Archaea</taxon>
        <taxon>Methanobacteriati</taxon>
        <taxon>Methanobacteriota</taxon>
        <taxon>Stenosarchaea group</taxon>
        <taxon>Halobacteria</taxon>
        <taxon>Halobacteriales</taxon>
        <taxon>Natronoarchaeaceae</taxon>
    </lineage>
</organism>
<sequence length="122" mass="13482">MSQVTEDQVDLSPDQIYEILGHAYRRHTLCVLHSRAGAVDLDELATQVAARCRDEPVAEIDEDDRDAVLVELHHNHIPRLSSAGLVDYDPGASGAVELVGDIEPLLPTLRSGGEELREYRLD</sequence>
<reference evidence="2 3" key="1">
    <citation type="journal article" date="2019" name="Int. J. Syst. Evol. Microbiol.">
        <title>The Global Catalogue of Microorganisms (GCM) 10K type strain sequencing project: providing services to taxonomists for standard genome sequencing and annotation.</title>
        <authorList>
            <consortium name="The Broad Institute Genomics Platform"/>
            <consortium name="The Broad Institute Genome Sequencing Center for Infectious Disease"/>
            <person name="Wu L."/>
            <person name="Ma J."/>
        </authorList>
    </citation>
    <scope>NUCLEOTIDE SEQUENCE [LARGE SCALE GENOMIC DNA]</scope>
    <source>
        <strain evidence="2 3">JCM 16328</strain>
    </source>
</reference>
<evidence type="ECO:0000259" key="1">
    <source>
        <dbReference type="Pfam" id="PF24035"/>
    </source>
</evidence>
<dbReference type="InterPro" id="IPR055768">
    <property type="entry name" value="DUF7344"/>
</dbReference>